<dbReference type="Proteomes" id="UP000058074">
    <property type="component" value="Chromosome"/>
</dbReference>
<evidence type="ECO:0000313" key="2">
    <source>
        <dbReference type="Proteomes" id="UP000058074"/>
    </source>
</evidence>
<protein>
    <submittedName>
        <fullName evidence="1">Uncharacterized protein</fullName>
    </submittedName>
</protein>
<name>A0A0N7GS81_SPHMC</name>
<dbReference type="OrthoDB" id="7474356at2"/>
<dbReference type="AlphaFoldDB" id="A0A0N7GS81"/>
<organism evidence="1 2">
    <name type="scientific">Sphingopyxis macrogoltabida</name>
    <name type="common">Sphingomonas macrogoltabidus</name>
    <dbReference type="NCBI Taxonomy" id="33050"/>
    <lineage>
        <taxon>Bacteria</taxon>
        <taxon>Pseudomonadati</taxon>
        <taxon>Pseudomonadota</taxon>
        <taxon>Alphaproteobacteria</taxon>
        <taxon>Sphingomonadales</taxon>
        <taxon>Sphingomonadaceae</taxon>
        <taxon>Sphingopyxis</taxon>
    </lineage>
</organism>
<dbReference type="KEGG" id="smag:AN936_06240"/>
<gene>
    <name evidence="1" type="ORF">AN936_06240</name>
</gene>
<sequence>MAASFSVDERREHFAYCVQLFGGTTAFSRRLGIDERAVRRFINGERPLGDGLLEDTVKALRLLIAEATTAEAQIATTLRFPPTDPS</sequence>
<proteinExistence type="predicted"/>
<dbReference type="RefSeq" id="WP_054587369.1">
    <property type="nucleotide sequence ID" value="NZ_CP012700.1"/>
</dbReference>
<evidence type="ECO:0000313" key="1">
    <source>
        <dbReference type="EMBL" id="ALH79979.1"/>
    </source>
</evidence>
<accession>A0A0N7GS81</accession>
<dbReference type="PATRIC" id="fig|33050.5.peg.1301"/>
<reference evidence="1 2" key="1">
    <citation type="journal article" date="2015" name="Genome Announc.">
        <title>Complete Genome Sequence of Polypropylene Glycol- and Polyethylene Glycol-Degrading Sphingopyxis macrogoltabida Strain EY-1.</title>
        <authorList>
            <person name="Ohtsubo Y."/>
            <person name="Nagata Y."/>
            <person name="Numata M."/>
            <person name="Tsuchikane K."/>
            <person name="Hosoyama A."/>
            <person name="Yamazoe A."/>
            <person name="Tsuda M."/>
            <person name="Fujita N."/>
            <person name="Kawai F."/>
        </authorList>
    </citation>
    <scope>NUCLEOTIDE SEQUENCE [LARGE SCALE GENOMIC DNA]</scope>
    <source>
        <strain evidence="1 2">EY-1</strain>
    </source>
</reference>
<dbReference type="EMBL" id="CP012700">
    <property type="protein sequence ID" value="ALH79979.1"/>
    <property type="molecule type" value="Genomic_DNA"/>
</dbReference>